<dbReference type="HAMAP" id="MF_00814">
    <property type="entry name" value="NAC_arch"/>
    <property type="match status" value="1"/>
</dbReference>
<dbReference type="EMBL" id="LFWV01000021">
    <property type="protein sequence ID" value="KON31855.1"/>
    <property type="molecule type" value="Genomic_DNA"/>
</dbReference>
<keyword evidence="1 4" id="KW-0813">Transport</keyword>
<dbReference type="InterPro" id="IPR044034">
    <property type="entry name" value="NAC-like_UBA"/>
</dbReference>
<dbReference type="InterPro" id="IPR005231">
    <property type="entry name" value="NAC_arc"/>
</dbReference>
<comment type="caution">
    <text evidence="7">The sequence shown here is derived from an EMBL/GenBank/DDBJ whole genome shotgun (WGS) entry which is preliminary data.</text>
</comment>
<protein>
    <recommendedName>
        <fullName evidence="4 5">Nascent polypeptide-associated complex protein</fullName>
    </recommendedName>
</protein>
<evidence type="ECO:0000313" key="8">
    <source>
        <dbReference type="Proteomes" id="UP000054016"/>
    </source>
</evidence>
<reference evidence="8" key="1">
    <citation type="submission" date="2015-06" db="EMBL/GenBank/DDBJ databases">
        <title>New insights into the roles of widespread benthic archaea in carbon and nitrogen cycling.</title>
        <authorList>
            <person name="Lazar C.S."/>
            <person name="Baker B.J."/>
            <person name="Seitz K.W."/>
            <person name="Hyde A.S."/>
            <person name="Dick G.J."/>
            <person name="Hinrichs K.-U."/>
            <person name="Teske A.P."/>
        </authorList>
    </citation>
    <scope>NUCLEOTIDE SEQUENCE [LARGE SCALE GENOMIC DNA]</scope>
</reference>
<dbReference type="Gene3D" id="2.20.70.30">
    <property type="entry name" value="Nascent polypeptide-associated complex domain"/>
    <property type="match status" value="1"/>
</dbReference>
<dbReference type="PROSITE" id="PS51151">
    <property type="entry name" value="NAC_AB"/>
    <property type="match status" value="1"/>
</dbReference>
<dbReference type="NCBIfam" id="TIGR00264">
    <property type="entry name" value="archaeal-type nascent polypeptide-associated complex protein"/>
    <property type="match status" value="1"/>
</dbReference>
<accession>A0A0M0BU22</accession>
<gene>
    <name evidence="4" type="primary">nac</name>
    <name evidence="7" type="ORF">AC478_01945</name>
</gene>
<name>A0A0M0BU22_9ARCH</name>
<evidence type="ECO:0000256" key="1">
    <source>
        <dbReference type="ARBA" id="ARBA00022448"/>
    </source>
</evidence>
<evidence type="ECO:0000256" key="4">
    <source>
        <dbReference type="HAMAP-Rule" id="MF_00814"/>
    </source>
</evidence>
<proteinExistence type="inferred from homology"/>
<comment type="similarity">
    <text evidence="4">Belongs to the NAC-alpha family.</text>
</comment>
<evidence type="ECO:0000256" key="3">
    <source>
        <dbReference type="ARBA" id="ARBA00022927"/>
    </source>
</evidence>
<evidence type="ECO:0000259" key="6">
    <source>
        <dbReference type="PROSITE" id="PS51151"/>
    </source>
</evidence>
<dbReference type="SUPFAM" id="SSF46934">
    <property type="entry name" value="UBA-like"/>
    <property type="match status" value="1"/>
</dbReference>
<comment type="subunit">
    <text evidence="4">Homodimer. Interacts with the ribosome. Binds ribosomal RNA.</text>
</comment>
<dbReference type="Pfam" id="PF01849">
    <property type="entry name" value="NAC"/>
    <property type="match status" value="1"/>
</dbReference>
<dbReference type="AlphaFoldDB" id="A0A0M0BU22"/>
<dbReference type="Proteomes" id="UP000054016">
    <property type="component" value="Unassembled WGS sequence"/>
</dbReference>
<dbReference type="InterPro" id="IPR038187">
    <property type="entry name" value="NAC_A/B_dom_sf"/>
</dbReference>
<dbReference type="Gene3D" id="1.10.8.10">
    <property type="entry name" value="DNA helicase RuvA subunit, C-terminal domain"/>
    <property type="match status" value="1"/>
</dbReference>
<dbReference type="SMART" id="SM01407">
    <property type="entry name" value="NAC"/>
    <property type="match status" value="1"/>
</dbReference>
<keyword evidence="2 4" id="KW-0694">RNA-binding</keyword>
<dbReference type="GO" id="GO:0003723">
    <property type="term" value="F:RNA binding"/>
    <property type="evidence" value="ECO:0007669"/>
    <property type="project" value="UniProtKB-UniRule"/>
</dbReference>
<dbReference type="CDD" id="cd14359">
    <property type="entry name" value="UBA_AeNAC"/>
    <property type="match status" value="1"/>
</dbReference>
<dbReference type="GO" id="GO:0015031">
    <property type="term" value="P:protein transport"/>
    <property type="evidence" value="ECO:0007669"/>
    <property type="project" value="UniProtKB-UniRule"/>
</dbReference>
<organism evidence="7 8">
    <name type="scientific">miscellaneous Crenarchaeota group-1 archaeon SG8-32-3</name>
    <dbReference type="NCBI Taxonomy" id="1685125"/>
    <lineage>
        <taxon>Archaea</taxon>
        <taxon>Candidatus Bathyarchaeota</taxon>
        <taxon>MCG-1</taxon>
    </lineage>
</organism>
<keyword evidence="3 4" id="KW-0653">Protein transport</keyword>
<comment type="function">
    <text evidence="4">Contacts the emerging nascent chain on the ribosome.</text>
</comment>
<evidence type="ECO:0000313" key="7">
    <source>
        <dbReference type="EMBL" id="KON31855.1"/>
    </source>
</evidence>
<feature type="domain" description="NAC-A/B" evidence="6">
    <location>
        <begin position="4"/>
        <end position="72"/>
    </location>
</feature>
<dbReference type="Pfam" id="PF19026">
    <property type="entry name" value="UBA_HYPK"/>
    <property type="match status" value="1"/>
</dbReference>
<evidence type="ECO:0000256" key="5">
    <source>
        <dbReference type="NCBIfam" id="TIGR00264"/>
    </source>
</evidence>
<dbReference type="InterPro" id="IPR002715">
    <property type="entry name" value="Nas_poly-pep-assoc_cplx_dom"/>
</dbReference>
<evidence type="ECO:0000256" key="2">
    <source>
        <dbReference type="ARBA" id="ARBA00022884"/>
    </source>
</evidence>
<sequence length="120" mass="13356">MHRRMNPREQRRMMQRMGMNMDSVPDVEQVIIKTGSNYITIEQPEVAILEMQGQKIFQVIGGKVTEKAPERAAASVSRISVSEADVQLVADQTGKSVDEARKALEECEGDLAKAILLLQS</sequence>
<dbReference type="InterPro" id="IPR009060">
    <property type="entry name" value="UBA-like_sf"/>
</dbReference>